<protein>
    <submittedName>
        <fullName evidence="1">Putative metalloendopeptidase</fullName>
    </submittedName>
</protein>
<dbReference type="eggNOG" id="COG3827">
    <property type="taxonomic scope" value="Bacteria"/>
</dbReference>
<organism evidence="1 2">
    <name type="scientific">Cylindrospermum stagnale PCC 7417</name>
    <dbReference type="NCBI Taxonomy" id="56107"/>
    <lineage>
        <taxon>Bacteria</taxon>
        <taxon>Bacillati</taxon>
        <taxon>Cyanobacteriota</taxon>
        <taxon>Cyanophyceae</taxon>
        <taxon>Nostocales</taxon>
        <taxon>Nostocaceae</taxon>
        <taxon>Cylindrospermum</taxon>
    </lineage>
</organism>
<dbReference type="KEGG" id="csg:Cylst_0423"/>
<sequence length="563" mass="60244">MPETKSKFLIPAVGAALVVAGSVAAYIYLKGGPSGDSSSALSSAKVVPSTALIATYITTDSQPWAKLQQFGTPEAQQLVAKGLQDFDKNLLKDSQISYEKDIKPWVGGVMIAVLPANPTQPAQLKTPADQPNAPIKVQQEPNILLVVGIKDKLGALNFGNKLKGQKGVKTQESDYKGQKVVETTGKGKPTYTVVLDNSHLVLAPSKQAVYQAVDTFKGEASFASIEGASSILSKGVDVKNTIAQIYIPDYGNMVKQLASLNPQASPLPPQTLTQLKQVKSMVAGIGVDDAGLRLKAIANLDPQLNKFQYQTTPAKIVGQFPTETIALISGQGISRTWQTITEQSKDYPEFKQGIEQLRTPLKSVNIDLDKDIFSWMNGEFAFGAVQSSQGVLANVGFGGALVFDTSDRKTAEATFTKLDDLAKKQSLSITQRTIGGKNITEWQIPQQGALLAHGWLDQDTVFLALGGPLAEALADRKSQSLDNSDNFKTVTGSLQQPNGGYFYLDMEKAVTLINRFAAQTQPIAPQTSVILGSIRGFGVTAVSPDKSTTQVEMLLALKPSTAK</sequence>
<dbReference type="EMBL" id="CP003642">
    <property type="protein sequence ID" value="AFZ22770.1"/>
    <property type="molecule type" value="Genomic_DNA"/>
</dbReference>
<accession>K9WQV3</accession>
<name>K9WQV3_9NOST</name>
<dbReference type="PATRIC" id="fig|56107.3.peg.467"/>
<dbReference type="AlphaFoldDB" id="K9WQV3"/>
<dbReference type="STRING" id="56107.Cylst_0423"/>
<evidence type="ECO:0000313" key="2">
    <source>
        <dbReference type="Proteomes" id="UP000010475"/>
    </source>
</evidence>
<gene>
    <name evidence="1" type="ORF">Cylst_0423</name>
</gene>
<dbReference type="OrthoDB" id="451203at2"/>
<reference evidence="1 2" key="1">
    <citation type="submission" date="2012-06" db="EMBL/GenBank/DDBJ databases">
        <title>Finished chromosome of genome of Cylindrospermum stagnale PCC 7417.</title>
        <authorList>
            <consortium name="US DOE Joint Genome Institute"/>
            <person name="Gugger M."/>
            <person name="Coursin T."/>
            <person name="Rippka R."/>
            <person name="Tandeau De Marsac N."/>
            <person name="Huntemann M."/>
            <person name="Wei C.-L."/>
            <person name="Han J."/>
            <person name="Detter J.C."/>
            <person name="Han C."/>
            <person name="Tapia R."/>
            <person name="Chen A."/>
            <person name="Kyrpides N."/>
            <person name="Mavromatis K."/>
            <person name="Markowitz V."/>
            <person name="Szeto E."/>
            <person name="Ivanova N."/>
            <person name="Pagani I."/>
            <person name="Pati A."/>
            <person name="Goodwin L."/>
            <person name="Nordberg H.P."/>
            <person name="Cantor M.N."/>
            <person name="Hua S.X."/>
            <person name="Woyke T."/>
            <person name="Kerfeld C.A."/>
        </authorList>
    </citation>
    <scope>NUCLEOTIDE SEQUENCE [LARGE SCALE GENOMIC DNA]</scope>
    <source>
        <strain evidence="1 2">PCC 7417</strain>
    </source>
</reference>
<dbReference type="Pfam" id="PF11832">
    <property type="entry name" value="DUF3352"/>
    <property type="match status" value="1"/>
</dbReference>
<dbReference type="Proteomes" id="UP000010475">
    <property type="component" value="Chromosome"/>
</dbReference>
<dbReference type="InterPro" id="IPR021787">
    <property type="entry name" value="DUF3352"/>
</dbReference>
<dbReference type="RefSeq" id="WP_015206027.1">
    <property type="nucleotide sequence ID" value="NC_019757.1"/>
</dbReference>
<proteinExistence type="predicted"/>
<evidence type="ECO:0000313" key="1">
    <source>
        <dbReference type="EMBL" id="AFZ22770.1"/>
    </source>
</evidence>
<keyword evidence="2" id="KW-1185">Reference proteome</keyword>
<dbReference type="HOGENOM" id="CLU_029185_0_0_3"/>